<sequence>MSGAGGERSGPQEPVLFVGHGGGPGFFMRVPEGHPMKSIDADSVYPAKMKSCFPELYGGDRRPKAILVVSAHWEGNRAIEVLVRSPSPLLFDYYGFPEECYKYTYNCPTDLSLAATVQNLLESSGITCGRNTERGLDHGVFIPLMLLAPDAGIPVVQLSLHPSLDAELHIRLGEVLSPLRSQGVLILGSGMATHNLSLMRHSTSSDQLEKWAADFHAWLDTTLLNSTPDDRRKRLIAWAQQAPHARKAHPREEHLLPLLLPVMRYSIRIVSKYPAVSSLLAPTMDTGLPPLGEPSPPILQAAEISGLQIATTETSTPTAVAKDGDRRPGQDDGSEVLSRPTPRRQLAVHDLNRICSAFSAAPVDESAGGDPVDAVIGRLRERIAKITMGESRTRVAALASWERAERDLLKERRLAEEARADSERERRRWSEQRDELLREVARRDESVRIVSSNLSSAEDEIRRLFSEKTRLEAQVEYMERRCQAENDSQKASVQVTIDRMENEAKIREAHLQDKIDHLQRERQQHVLEGLEYRKAIKRLQMDLYDAQRRAALQAQIFQGPSDAEQASNARELDNLDRQIADLTAELYPNRKTATATAPRSKRR</sequence>
<evidence type="ECO:0000313" key="9">
    <source>
        <dbReference type="EMBL" id="SPQ95489.1"/>
    </source>
</evidence>
<evidence type="ECO:0000256" key="7">
    <source>
        <dbReference type="SAM" id="MobiDB-lite"/>
    </source>
</evidence>
<feature type="region of interest" description="Disordered" evidence="7">
    <location>
        <begin position="583"/>
        <end position="603"/>
    </location>
</feature>
<keyword evidence="9" id="KW-0496">Mitochondrion</keyword>
<gene>
    <name evidence="9" type="ORF">PLBR_LOCUS2704</name>
</gene>
<dbReference type="InterPro" id="IPR004183">
    <property type="entry name" value="Xdiol_dOase_suB"/>
</dbReference>
<protein>
    <recommendedName>
        <fullName evidence="8">Extradiol ring-cleavage dioxygenase class III enzyme subunit B domain-containing protein</fullName>
    </recommendedName>
</protein>
<dbReference type="Proteomes" id="UP000290189">
    <property type="component" value="Unassembled WGS sequence"/>
</dbReference>
<dbReference type="AlphaFoldDB" id="A0A3P3Y5P7"/>
<feature type="region of interest" description="Disordered" evidence="7">
    <location>
        <begin position="311"/>
        <end position="343"/>
    </location>
</feature>
<keyword evidence="4" id="KW-0862">Zinc</keyword>
<evidence type="ECO:0000256" key="5">
    <source>
        <dbReference type="ARBA" id="ARBA00023002"/>
    </source>
</evidence>
<dbReference type="GO" id="GO:0008270">
    <property type="term" value="F:zinc ion binding"/>
    <property type="evidence" value="ECO:0007669"/>
    <property type="project" value="InterPro"/>
</dbReference>
<dbReference type="EMBL" id="OVEO01000004">
    <property type="protein sequence ID" value="SPQ95489.1"/>
    <property type="molecule type" value="Genomic_DNA"/>
</dbReference>
<reference evidence="9 10" key="1">
    <citation type="submission" date="2018-03" db="EMBL/GenBank/DDBJ databases">
        <authorList>
            <person name="Fogelqvist J."/>
        </authorList>
    </citation>
    <scope>NUCLEOTIDE SEQUENCE [LARGE SCALE GENOMIC DNA]</scope>
</reference>
<evidence type="ECO:0000256" key="3">
    <source>
        <dbReference type="ARBA" id="ARBA00022723"/>
    </source>
</evidence>
<dbReference type="SUPFAM" id="SSF53213">
    <property type="entry name" value="LigB-like"/>
    <property type="match status" value="1"/>
</dbReference>
<proteinExistence type="inferred from homology"/>
<evidence type="ECO:0000313" key="10">
    <source>
        <dbReference type="Proteomes" id="UP000290189"/>
    </source>
</evidence>
<evidence type="ECO:0000256" key="2">
    <source>
        <dbReference type="ARBA" id="ARBA00007581"/>
    </source>
</evidence>
<keyword evidence="6" id="KW-0175">Coiled coil</keyword>
<dbReference type="PANTHER" id="PTHR30096:SF0">
    <property type="entry name" value="4,5-DOPA DIOXYGENASE EXTRADIOL-LIKE PROTEIN"/>
    <property type="match status" value="1"/>
</dbReference>
<dbReference type="SUPFAM" id="SSF90257">
    <property type="entry name" value="Myosin rod fragments"/>
    <property type="match status" value="1"/>
</dbReference>
<dbReference type="GO" id="GO:0008198">
    <property type="term" value="F:ferrous iron binding"/>
    <property type="evidence" value="ECO:0007669"/>
    <property type="project" value="InterPro"/>
</dbReference>
<dbReference type="PANTHER" id="PTHR30096">
    <property type="entry name" value="4,5-DOPA DIOXYGENASE EXTRADIOL-LIKE PROTEIN"/>
    <property type="match status" value="1"/>
</dbReference>
<dbReference type="GO" id="GO:0016702">
    <property type="term" value="F:oxidoreductase activity, acting on single donors with incorporation of molecular oxygen, incorporation of two atoms of oxygen"/>
    <property type="evidence" value="ECO:0007669"/>
    <property type="project" value="UniProtKB-ARBA"/>
</dbReference>
<comment type="cofactor">
    <cofactor evidence="1">
        <name>Zn(2+)</name>
        <dbReference type="ChEBI" id="CHEBI:29105"/>
    </cofactor>
</comment>
<accession>A0A3P3Y5P7</accession>
<dbReference type="Gene3D" id="3.40.830.10">
    <property type="entry name" value="LigB-like"/>
    <property type="match status" value="1"/>
</dbReference>
<organism evidence="9 10">
    <name type="scientific">Plasmodiophora brassicae</name>
    <name type="common">Clubroot disease agent</name>
    <dbReference type="NCBI Taxonomy" id="37360"/>
    <lineage>
        <taxon>Eukaryota</taxon>
        <taxon>Sar</taxon>
        <taxon>Rhizaria</taxon>
        <taxon>Endomyxa</taxon>
        <taxon>Phytomyxea</taxon>
        <taxon>Plasmodiophorida</taxon>
        <taxon>Plasmodiophoridae</taxon>
        <taxon>Plasmodiophora</taxon>
    </lineage>
</organism>
<keyword evidence="5" id="KW-0560">Oxidoreductase</keyword>
<comment type="similarity">
    <text evidence="2">Belongs to the DODA-type extradiol aromatic ring-opening dioxygenase family.</text>
</comment>
<evidence type="ECO:0000256" key="6">
    <source>
        <dbReference type="SAM" id="Coils"/>
    </source>
</evidence>
<evidence type="ECO:0000256" key="4">
    <source>
        <dbReference type="ARBA" id="ARBA00022833"/>
    </source>
</evidence>
<evidence type="ECO:0000259" key="8">
    <source>
        <dbReference type="Pfam" id="PF02900"/>
    </source>
</evidence>
<evidence type="ECO:0000256" key="1">
    <source>
        <dbReference type="ARBA" id="ARBA00001947"/>
    </source>
</evidence>
<dbReference type="Pfam" id="PF02900">
    <property type="entry name" value="LigB"/>
    <property type="match status" value="1"/>
</dbReference>
<feature type="coiled-coil region" evidence="6">
    <location>
        <begin position="398"/>
        <end position="528"/>
    </location>
</feature>
<geneLocation type="mitochondrion" evidence="9"/>
<feature type="domain" description="Extradiol ring-cleavage dioxygenase class III enzyme subunit B" evidence="8">
    <location>
        <begin position="61"/>
        <end position="259"/>
    </location>
</feature>
<name>A0A3P3Y5P7_PLABS</name>
<dbReference type="InterPro" id="IPR014436">
    <property type="entry name" value="Extradiol_dOase_DODA"/>
</dbReference>
<dbReference type="CDD" id="cd07363">
    <property type="entry name" value="45_DOPA_Dioxygenase"/>
    <property type="match status" value="1"/>
</dbReference>
<keyword evidence="3" id="KW-0479">Metal-binding</keyword>